<dbReference type="Proteomes" id="UP000054776">
    <property type="component" value="Unassembled WGS sequence"/>
</dbReference>
<name>A0A0V1ALV1_TRISP</name>
<evidence type="ECO:0000313" key="2">
    <source>
        <dbReference type="EMBL" id="KRY25810.1"/>
    </source>
</evidence>
<gene>
    <name evidence="2" type="ORF">T01_9616</name>
</gene>
<comment type="caution">
    <text evidence="2">The sequence shown here is derived from an EMBL/GenBank/DDBJ whole genome shotgun (WGS) entry which is preliminary data.</text>
</comment>
<dbReference type="EMBL" id="JYDH01000716">
    <property type="protein sequence ID" value="KRY25810.1"/>
    <property type="molecule type" value="Genomic_DNA"/>
</dbReference>
<evidence type="ECO:0000313" key="3">
    <source>
        <dbReference type="Proteomes" id="UP000054776"/>
    </source>
</evidence>
<reference evidence="2 3" key="1">
    <citation type="submission" date="2015-01" db="EMBL/GenBank/DDBJ databases">
        <title>Evolution of Trichinella species and genotypes.</title>
        <authorList>
            <person name="Korhonen P.K."/>
            <person name="Edoardo P."/>
            <person name="Giuseppe L.R."/>
            <person name="Gasser R.B."/>
        </authorList>
    </citation>
    <scope>NUCLEOTIDE SEQUENCE [LARGE SCALE GENOMIC DNA]</scope>
    <source>
        <strain evidence="2">ISS3</strain>
    </source>
</reference>
<accession>A0A0V1ALV1</accession>
<organism evidence="2 3">
    <name type="scientific">Trichinella spiralis</name>
    <name type="common">Trichina worm</name>
    <dbReference type="NCBI Taxonomy" id="6334"/>
    <lineage>
        <taxon>Eukaryota</taxon>
        <taxon>Metazoa</taxon>
        <taxon>Ecdysozoa</taxon>
        <taxon>Nematoda</taxon>
        <taxon>Enoplea</taxon>
        <taxon>Dorylaimia</taxon>
        <taxon>Trichinellida</taxon>
        <taxon>Trichinellidae</taxon>
        <taxon>Trichinella</taxon>
    </lineage>
</organism>
<dbReference type="InParanoid" id="A0A0V1ALV1"/>
<sequence length="45" mass="5147">MDDVLVELFTSNVSPFSFQTVQAGKGQKNRRKPQTEKLCFQQLTT</sequence>
<evidence type="ECO:0000256" key="1">
    <source>
        <dbReference type="SAM" id="MobiDB-lite"/>
    </source>
</evidence>
<proteinExistence type="predicted"/>
<protein>
    <submittedName>
        <fullName evidence="2">Uncharacterized protein</fullName>
    </submittedName>
</protein>
<dbReference type="AlphaFoldDB" id="A0A0V1ALV1"/>
<feature type="region of interest" description="Disordered" evidence="1">
    <location>
        <begin position="21"/>
        <end position="45"/>
    </location>
</feature>
<keyword evidence="3" id="KW-1185">Reference proteome</keyword>